<evidence type="ECO:0000256" key="3">
    <source>
        <dbReference type="SAM" id="MobiDB-lite"/>
    </source>
</evidence>
<dbReference type="GO" id="GO:0005634">
    <property type="term" value="C:nucleus"/>
    <property type="evidence" value="ECO:0007669"/>
    <property type="project" value="UniProtKB-SubCell"/>
</dbReference>
<protein>
    <submittedName>
        <fullName evidence="5">R8 protein</fullName>
    </submittedName>
</protein>
<keyword evidence="2" id="KW-0539">Nucleus</keyword>
<feature type="region of interest" description="Disordered" evidence="3">
    <location>
        <begin position="410"/>
        <end position="473"/>
    </location>
</feature>
<evidence type="ECO:0000313" key="5">
    <source>
        <dbReference type="EMBL" id="KAK3052199.1"/>
    </source>
</evidence>
<reference evidence="5" key="1">
    <citation type="submission" date="2023-04" db="EMBL/GenBank/DDBJ databases">
        <title>Black Yeasts Isolated from many extreme environments.</title>
        <authorList>
            <person name="Coleine C."/>
            <person name="Stajich J.E."/>
            <person name="Selbmann L."/>
        </authorList>
    </citation>
    <scope>NUCLEOTIDE SEQUENCE</scope>
    <source>
        <strain evidence="5">CCFEE 5312</strain>
    </source>
</reference>
<dbReference type="Pfam" id="PF04825">
    <property type="entry name" value="Rad21_Rec8_N"/>
    <property type="match status" value="1"/>
</dbReference>
<gene>
    <name evidence="5" type="primary">rec8</name>
    <name evidence="5" type="ORF">LTR09_006791</name>
</gene>
<dbReference type="GO" id="GO:0007064">
    <property type="term" value="P:mitotic sister chromatid cohesion"/>
    <property type="evidence" value="ECO:0007669"/>
    <property type="project" value="TreeGrafter"/>
</dbReference>
<keyword evidence="6" id="KW-1185">Reference proteome</keyword>
<accession>A0AAJ0DKN2</accession>
<evidence type="ECO:0000256" key="2">
    <source>
        <dbReference type="ARBA" id="ARBA00023242"/>
    </source>
</evidence>
<dbReference type="InterPro" id="IPR006910">
    <property type="entry name" value="Rad21_Rec8_N"/>
</dbReference>
<feature type="domain" description="Rad21/Rec8-like protein N-terminal" evidence="4">
    <location>
        <begin position="1"/>
        <end position="111"/>
    </location>
</feature>
<evidence type="ECO:0000313" key="6">
    <source>
        <dbReference type="Proteomes" id="UP001271007"/>
    </source>
</evidence>
<sequence>MFYSHEVLTSRKYGVATVWLVATLGSKSTLKKVSRKAILDVDVSKACETIGTPEAPLALRLQSNLLYGVTRVYAQQCGYVLNDAETAKNNMRLMFRVVQASSLDVEGGNKGRSDQLMLQDDPNFLPDFDLMPMDLERLDFDLTTTEDSQRSTLSPHSFQLAGVGIGSQHDIGGLIIPGSVSSFVGGPVGGFGGLAGLSIRGDSGAGVRSGAGGFLDDDLGLDIDQDGNLLMSEGPARQPQGPRVGGERVDLSSASSRVRRAHEEGQLARNNVMLGQPDEDGFVPLQDDEYMFGAEGEASMQPPQTQVPGVQHVTSEETAEAPQRRRAQPAVKPVPFDHTMELSNRELARWNANYLADQNEALRHKNVAKANAIAKKNAEHWILGGGDRGPLGMFHGRALLEALTGVKLTMTGEKRAREDGPESEGSRRVRSRSEPSSDEIGRGQQEDDYMPMMGDDTIELGREAPTPLDDRQLSSMMPWNQSAGSRRPTALFSGAAQQPTSASLGGAGLPLARRGSRLTSASPLMGRGIVGGDIDDFQLPGSQDLGMTGAEEFELFGLAAGVDTQTAAQSQWQRAVLNGESLHFLEFVQTAVDELDQTRAQAVAGDEDAESLEGTINFETLLPPADHTRIVAAQALLHVLALGTKSLLSTQQDNAFGPITMQVVAAN</sequence>
<dbReference type="GO" id="GO:0030892">
    <property type="term" value="C:mitotic cohesin complex"/>
    <property type="evidence" value="ECO:0007669"/>
    <property type="project" value="TreeGrafter"/>
</dbReference>
<proteinExistence type="predicted"/>
<dbReference type="EMBL" id="JAWDJX010000022">
    <property type="protein sequence ID" value="KAK3052199.1"/>
    <property type="molecule type" value="Genomic_DNA"/>
</dbReference>
<dbReference type="PANTHER" id="PTHR12585:SF70">
    <property type="entry name" value="RAD21_REC8 N TERMINAL DOMAIN PROTEIN (AFU_ORTHOLOGUE AFUA_6G02900)"/>
    <property type="match status" value="1"/>
</dbReference>
<feature type="region of interest" description="Disordered" evidence="3">
    <location>
        <begin position="230"/>
        <end position="262"/>
    </location>
</feature>
<dbReference type="InterPro" id="IPR039781">
    <property type="entry name" value="Rad21/Rec8-like"/>
</dbReference>
<evidence type="ECO:0000259" key="4">
    <source>
        <dbReference type="Pfam" id="PF04825"/>
    </source>
</evidence>
<evidence type="ECO:0000256" key="1">
    <source>
        <dbReference type="ARBA" id="ARBA00004123"/>
    </source>
</evidence>
<feature type="compositionally biased region" description="Basic and acidic residues" evidence="3">
    <location>
        <begin position="412"/>
        <end position="445"/>
    </location>
</feature>
<organism evidence="5 6">
    <name type="scientific">Extremus antarcticus</name>
    <dbReference type="NCBI Taxonomy" id="702011"/>
    <lineage>
        <taxon>Eukaryota</taxon>
        <taxon>Fungi</taxon>
        <taxon>Dikarya</taxon>
        <taxon>Ascomycota</taxon>
        <taxon>Pezizomycotina</taxon>
        <taxon>Dothideomycetes</taxon>
        <taxon>Dothideomycetidae</taxon>
        <taxon>Mycosphaerellales</taxon>
        <taxon>Extremaceae</taxon>
        <taxon>Extremus</taxon>
    </lineage>
</organism>
<dbReference type="CDD" id="cd21789">
    <property type="entry name" value="Rad21_Rec8_M_SpRec8p-like"/>
    <property type="match status" value="1"/>
</dbReference>
<dbReference type="GO" id="GO:0003682">
    <property type="term" value="F:chromatin binding"/>
    <property type="evidence" value="ECO:0007669"/>
    <property type="project" value="TreeGrafter"/>
</dbReference>
<name>A0AAJ0DKN2_9PEZI</name>
<comment type="subcellular location">
    <subcellularLocation>
        <location evidence="1">Nucleus</location>
    </subcellularLocation>
</comment>
<dbReference type="Proteomes" id="UP001271007">
    <property type="component" value="Unassembled WGS sequence"/>
</dbReference>
<dbReference type="PANTHER" id="PTHR12585">
    <property type="entry name" value="SCC1 / RAD21 FAMILY MEMBER"/>
    <property type="match status" value="1"/>
</dbReference>
<dbReference type="AlphaFoldDB" id="A0AAJ0DKN2"/>
<comment type="caution">
    <text evidence="5">The sequence shown here is derived from an EMBL/GenBank/DDBJ whole genome shotgun (WGS) entry which is preliminary data.</text>
</comment>